<protein>
    <submittedName>
        <fullName evidence="2">Uncharacterized protein</fullName>
    </submittedName>
</protein>
<dbReference type="RefSeq" id="WP_258885119.1">
    <property type="nucleotide sequence ID" value="NZ_CP090065.1"/>
</dbReference>
<sequence length="111" mass="12376">MDKRDPNDKKHTGTTYRGLTEEQKAQAKAGKDIQPKNPCADYSVQDHVSDGKLDTQLISTTKKEKTADFYNRNGCKVKIDLSKIPDENIVDISDGGGGVVKQLDMPRKIRK</sequence>
<evidence type="ECO:0000313" key="3">
    <source>
        <dbReference type="Proteomes" id="UP001059272"/>
    </source>
</evidence>
<gene>
    <name evidence="2" type="ORF">LW347_16400</name>
</gene>
<evidence type="ECO:0000256" key="1">
    <source>
        <dbReference type="SAM" id="MobiDB-lite"/>
    </source>
</evidence>
<name>A0AAE9NWB4_9GAMM</name>
<evidence type="ECO:0000313" key="2">
    <source>
        <dbReference type="EMBL" id="UVO10618.1"/>
    </source>
</evidence>
<dbReference type="KEGG" id="ppoo:LW347_16400"/>
<dbReference type="Proteomes" id="UP001059272">
    <property type="component" value="Chromosome"/>
</dbReference>
<feature type="region of interest" description="Disordered" evidence="1">
    <location>
        <begin position="1"/>
        <end position="47"/>
    </location>
</feature>
<accession>A0AAE9NWB4</accession>
<dbReference type="EMBL" id="CP090065">
    <property type="protein sequence ID" value="UVO10618.1"/>
    <property type="molecule type" value="Genomic_DNA"/>
</dbReference>
<organism evidence="2 3">
    <name type="scientific">Pectobacterium polonicum</name>
    <dbReference type="NCBI Taxonomy" id="2485124"/>
    <lineage>
        <taxon>Bacteria</taxon>
        <taxon>Pseudomonadati</taxon>
        <taxon>Pseudomonadota</taxon>
        <taxon>Gammaproteobacteria</taxon>
        <taxon>Enterobacterales</taxon>
        <taxon>Pectobacteriaceae</taxon>
        <taxon>Pectobacterium</taxon>
    </lineage>
</organism>
<dbReference type="AlphaFoldDB" id="A0AAE9NWB4"/>
<feature type="compositionally biased region" description="Basic and acidic residues" evidence="1">
    <location>
        <begin position="1"/>
        <end position="11"/>
    </location>
</feature>
<feature type="compositionally biased region" description="Basic and acidic residues" evidence="1">
    <location>
        <begin position="19"/>
        <end position="34"/>
    </location>
</feature>
<proteinExistence type="predicted"/>
<reference evidence="2" key="1">
    <citation type="submission" date="2021-12" db="EMBL/GenBank/DDBJ databases">
        <title>Genome sequence of novel Pectobacterium sp. causing blackleg.</title>
        <authorList>
            <person name="Wang J."/>
        </authorList>
    </citation>
    <scope>NUCLEOTIDE SEQUENCE</scope>
    <source>
        <strain evidence="2">BY21311</strain>
    </source>
</reference>